<keyword evidence="5 10" id="KW-1278">Translocase</keyword>
<dbReference type="InterPro" id="IPR050395">
    <property type="entry name" value="4Fe4S_Ferredoxin_RnfB"/>
</dbReference>
<dbReference type="Pfam" id="PF14697">
    <property type="entry name" value="Fer4_21"/>
    <property type="match status" value="1"/>
</dbReference>
<comment type="cofactor">
    <cofactor evidence="10">
        <name>[4Fe-4S] cluster</name>
        <dbReference type="ChEBI" id="CHEBI:49883"/>
    </cofactor>
    <text evidence="10">Binds 3 [4Fe-4S] clusters.</text>
</comment>
<dbReference type="PANTHER" id="PTHR43560:SF1">
    <property type="entry name" value="ION-TRANSLOCATING OXIDOREDUCTASE COMPLEX SUBUNIT B"/>
    <property type="match status" value="1"/>
</dbReference>
<dbReference type="GO" id="GO:0009055">
    <property type="term" value="F:electron transfer activity"/>
    <property type="evidence" value="ECO:0007669"/>
    <property type="project" value="InterPro"/>
</dbReference>
<evidence type="ECO:0000313" key="14">
    <source>
        <dbReference type="EMBL" id="AGA89101.1"/>
    </source>
</evidence>
<dbReference type="Gene3D" id="3.30.70.20">
    <property type="match status" value="2"/>
</dbReference>
<keyword evidence="1 10" id="KW-0813">Transport</keyword>
<evidence type="ECO:0000256" key="6">
    <source>
        <dbReference type="ARBA" id="ARBA00022982"/>
    </source>
</evidence>
<evidence type="ECO:0000256" key="5">
    <source>
        <dbReference type="ARBA" id="ARBA00022967"/>
    </source>
</evidence>
<dbReference type="InterPro" id="IPR017896">
    <property type="entry name" value="4Fe4S_Fe-S-bd"/>
</dbReference>
<dbReference type="STRING" id="765912.Thimo_0229"/>
<proteinExistence type="inferred from homology"/>
<comment type="subunit">
    <text evidence="10">The complex is composed of six subunits: RnfA, RnfB, RnfC, RnfD, RnfE and RnfG.</text>
</comment>
<protein>
    <recommendedName>
        <fullName evidence="10">Ion-translocating oxidoreductase complex subunit B</fullName>
        <ecNumber evidence="10">7.-.-.-</ecNumber>
    </recommendedName>
    <alternativeName>
        <fullName evidence="10">Rnf electron transport complex subunit B</fullName>
    </alternativeName>
</protein>
<keyword evidence="15" id="KW-1185">Reference proteome</keyword>
<gene>
    <name evidence="10" type="primary">rnfB</name>
    <name evidence="14" type="ORF">Thimo_0229</name>
</gene>
<dbReference type="PROSITE" id="PS51656">
    <property type="entry name" value="4FE4S"/>
    <property type="match status" value="1"/>
</dbReference>
<keyword evidence="2 10" id="KW-0004">4Fe-4S</keyword>
<dbReference type="InterPro" id="IPR010207">
    <property type="entry name" value="Elect_transpt_cplx_RnfB/RsxB"/>
</dbReference>
<keyword evidence="6 10" id="KW-0249">Electron transport</keyword>
<feature type="region of interest" description="Disordered" evidence="11">
    <location>
        <begin position="281"/>
        <end position="302"/>
    </location>
</feature>
<comment type="caution">
    <text evidence="10">Lacks conserved residue(s) required for the propagation of feature annotation.</text>
</comment>
<evidence type="ECO:0000256" key="2">
    <source>
        <dbReference type="ARBA" id="ARBA00022485"/>
    </source>
</evidence>
<keyword evidence="10" id="KW-1003">Cell membrane</keyword>
<dbReference type="HAMAP" id="MF_00463">
    <property type="entry name" value="RsxB_RnfB"/>
    <property type="match status" value="1"/>
</dbReference>
<name>L0GSY0_9GAMM</name>
<feature type="binding site" evidence="10">
    <location>
        <position position="186"/>
    </location>
    <ligand>
        <name>[4Fe-4S] cluster</name>
        <dbReference type="ChEBI" id="CHEBI:49883"/>
        <label>2</label>
    </ligand>
</feature>
<evidence type="ECO:0000259" key="12">
    <source>
        <dbReference type="PROSITE" id="PS51379"/>
    </source>
</evidence>
<dbReference type="PROSITE" id="PS51379">
    <property type="entry name" value="4FE4S_FER_2"/>
    <property type="match status" value="3"/>
</dbReference>
<evidence type="ECO:0000256" key="9">
    <source>
        <dbReference type="ARBA" id="ARBA00023136"/>
    </source>
</evidence>
<feature type="binding site" evidence="10">
    <location>
        <position position="142"/>
    </location>
    <ligand>
        <name>[4Fe-4S] cluster</name>
        <dbReference type="ChEBI" id="CHEBI:49883"/>
        <label>2</label>
    </ligand>
</feature>
<dbReference type="eggNOG" id="COG2878">
    <property type="taxonomic scope" value="Bacteria"/>
</dbReference>
<evidence type="ECO:0000313" key="15">
    <source>
        <dbReference type="Proteomes" id="UP000010816"/>
    </source>
</evidence>
<evidence type="ECO:0000256" key="8">
    <source>
        <dbReference type="ARBA" id="ARBA00023014"/>
    </source>
</evidence>
<feature type="domain" description="4Fe-4S ferredoxin-type" evidence="12">
    <location>
        <begin position="210"/>
        <end position="241"/>
    </location>
</feature>
<keyword evidence="8 10" id="KW-0411">Iron-sulfur</keyword>
<dbReference type="SUPFAM" id="SSF54862">
    <property type="entry name" value="4Fe-4S ferredoxins"/>
    <property type="match status" value="2"/>
</dbReference>
<feature type="binding site" evidence="10">
    <location>
        <position position="152"/>
    </location>
    <ligand>
        <name>[4Fe-4S] cluster</name>
        <dbReference type="ChEBI" id="CHEBI:49883"/>
        <label>2</label>
    </ligand>
</feature>
<dbReference type="GO" id="GO:0051539">
    <property type="term" value="F:4 iron, 4 sulfur cluster binding"/>
    <property type="evidence" value="ECO:0007669"/>
    <property type="project" value="UniProtKB-UniRule"/>
</dbReference>
<dbReference type="Pfam" id="PF04060">
    <property type="entry name" value="FeS"/>
    <property type="match status" value="1"/>
</dbReference>
<feature type="binding site" evidence="10">
    <location>
        <position position="146"/>
    </location>
    <ligand>
        <name>[4Fe-4S] cluster</name>
        <dbReference type="ChEBI" id="CHEBI:49883"/>
        <label>2</label>
    </ligand>
</feature>
<accession>L0GSY0</accession>
<dbReference type="InterPro" id="IPR017900">
    <property type="entry name" value="4Fe4S_Fe_S_CS"/>
</dbReference>
<evidence type="ECO:0000256" key="1">
    <source>
        <dbReference type="ARBA" id="ARBA00022448"/>
    </source>
</evidence>
<evidence type="ECO:0000256" key="4">
    <source>
        <dbReference type="ARBA" id="ARBA00022737"/>
    </source>
</evidence>
<evidence type="ECO:0000256" key="10">
    <source>
        <dbReference type="HAMAP-Rule" id="MF_00463"/>
    </source>
</evidence>
<dbReference type="PROSITE" id="PS00198">
    <property type="entry name" value="4FE4S_FER_1"/>
    <property type="match status" value="2"/>
</dbReference>
<dbReference type="HOGENOM" id="CLU_053470_0_0_6"/>
<dbReference type="OrthoDB" id="9781785at2"/>
<dbReference type="Proteomes" id="UP000010816">
    <property type="component" value="Chromosome"/>
</dbReference>
<feature type="region of interest" description="Hydrophobic" evidence="10">
    <location>
        <begin position="1"/>
        <end position="30"/>
    </location>
</feature>
<comment type="function">
    <text evidence="10">Part of a membrane-bound complex that couples electron transfer with translocation of ions across the membrane.</text>
</comment>
<dbReference type="RefSeq" id="WP_015279251.1">
    <property type="nucleotide sequence ID" value="NC_019940.1"/>
</dbReference>
<feature type="binding site" evidence="10">
    <location>
        <position position="179"/>
    </location>
    <ligand>
        <name>[4Fe-4S] cluster</name>
        <dbReference type="ChEBI" id="CHEBI:49883"/>
        <label>3</label>
    </ligand>
</feature>
<comment type="similarity">
    <text evidence="10">Belongs to the 4Fe4S bacterial-type ferredoxin family. RnfB subfamily.</text>
</comment>
<feature type="binding site" evidence="10">
    <location>
        <position position="61"/>
    </location>
    <ligand>
        <name>[4Fe-4S] cluster</name>
        <dbReference type="ChEBI" id="CHEBI:49883"/>
        <label>1</label>
    </ligand>
</feature>
<dbReference type="CDD" id="cd10549">
    <property type="entry name" value="MtMvhB_like"/>
    <property type="match status" value="1"/>
</dbReference>
<dbReference type="KEGG" id="tmb:Thimo_0229"/>
<feature type="binding site" evidence="10">
    <location>
        <position position="79"/>
    </location>
    <ligand>
        <name>[4Fe-4S] cluster</name>
        <dbReference type="ChEBI" id="CHEBI:49883"/>
        <label>1</label>
    </ligand>
</feature>
<feature type="binding site" evidence="10">
    <location>
        <position position="156"/>
    </location>
    <ligand>
        <name>[4Fe-4S] cluster</name>
        <dbReference type="ChEBI" id="CHEBI:49883"/>
        <label>3</label>
    </ligand>
</feature>
<feature type="domain" description="4Fe-4S ferredoxin-type" evidence="12">
    <location>
        <begin position="167"/>
        <end position="196"/>
    </location>
</feature>
<feature type="domain" description="4Fe-4S" evidence="13">
    <location>
        <begin position="36"/>
        <end position="96"/>
    </location>
</feature>
<feature type="binding site" evidence="10">
    <location>
        <position position="53"/>
    </location>
    <ligand>
        <name>[4Fe-4S] cluster</name>
        <dbReference type="ChEBI" id="CHEBI:49883"/>
        <label>1</label>
    </ligand>
</feature>
<dbReference type="PATRIC" id="fig|765912.4.peg.228"/>
<dbReference type="Gene3D" id="1.10.15.40">
    <property type="entry name" value="Electron transport complex subunit B, putative Fe-S cluster"/>
    <property type="match status" value="1"/>
</dbReference>
<evidence type="ECO:0000259" key="13">
    <source>
        <dbReference type="PROSITE" id="PS51656"/>
    </source>
</evidence>
<keyword evidence="9 10" id="KW-0472">Membrane</keyword>
<dbReference type="AlphaFoldDB" id="L0GSY0"/>
<keyword evidence="4 10" id="KW-0677">Repeat</keyword>
<sequence length="302" mass="31657">MNELLSIALWGVLVFTMLGLFFGVALASAARRFHVPVNPLVEEVSENLPSANCGACGFAGCAVYAEKVVEDPNVPPSLCTPGGEDIAIEIGALTGKEVGEIRDEVAMLRCYGTNSLAKQQAEYDGVRTCSAAVLAFGGPKSCKFGCIGLGDCVQICRFDAMQIGESGIVEIDFEKCTGCALCVDACPKDVLAMYPRAHRVVLSCQSADRGKAVKDVCSIGCIQCQLCIKECPAEAISVVNGSITIDHATCKAYGPGCGEVCVNVCPTEIIHLPGKVPVVDKKKQAAKVRPPKNPERPSAAAG</sequence>
<keyword evidence="3 10" id="KW-0479">Metal-binding</keyword>
<keyword evidence="7 10" id="KW-0408">Iron</keyword>
<evidence type="ECO:0000256" key="7">
    <source>
        <dbReference type="ARBA" id="ARBA00023004"/>
    </source>
</evidence>
<dbReference type="NCBIfam" id="TIGR01944">
    <property type="entry name" value="rnfB"/>
    <property type="match status" value="1"/>
</dbReference>
<reference evidence="14 15" key="1">
    <citation type="submission" date="2011-09" db="EMBL/GenBank/DDBJ databases">
        <title>Complete sequence of chromosome of Thioflavicoccus mobilis 8321.</title>
        <authorList>
            <consortium name="US DOE Joint Genome Institute"/>
            <person name="Lucas S."/>
            <person name="Han J."/>
            <person name="Lapidus A."/>
            <person name="Cheng J.-F."/>
            <person name="Goodwin L."/>
            <person name="Pitluck S."/>
            <person name="Peters L."/>
            <person name="Ovchinnikova G."/>
            <person name="Lu M."/>
            <person name="Detter J.C."/>
            <person name="Han C."/>
            <person name="Tapia R."/>
            <person name="Land M."/>
            <person name="Hauser L."/>
            <person name="Kyrpides N."/>
            <person name="Ivanova N."/>
            <person name="Pagani I."/>
            <person name="Vogl K."/>
            <person name="Liu Z."/>
            <person name="Imhoff J."/>
            <person name="Thiel V."/>
            <person name="Frigaard N.-U."/>
            <person name="Bryant D."/>
            <person name="Woyke T."/>
        </authorList>
    </citation>
    <scope>NUCLEOTIDE SEQUENCE [LARGE SCALE GENOMIC DNA]</scope>
    <source>
        <strain evidence="14 15">8321</strain>
    </source>
</reference>
<dbReference type="EMBL" id="CP003051">
    <property type="protein sequence ID" value="AGA89101.1"/>
    <property type="molecule type" value="Genomic_DNA"/>
</dbReference>
<dbReference type="EC" id="7.-.-.-" evidence="10"/>
<evidence type="ECO:0000256" key="3">
    <source>
        <dbReference type="ARBA" id="ARBA00022723"/>
    </source>
</evidence>
<dbReference type="GO" id="GO:0022900">
    <property type="term" value="P:electron transport chain"/>
    <property type="evidence" value="ECO:0007669"/>
    <property type="project" value="UniProtKB-UniRule"/>
</dbReference>
<dbReference type="GO" id="GO:0005886">
    <property type="term" value="C:plasma membrane"/>
    <property type="evidence" value="ECO:0007669"/>
    <property type="project" value="UniProtKB-SubCell"/>
</dbReference>
<feature type="binding site" evidence="10">
    <location>
        <position position="176"/>
    </location>
    <ligand>
        <name>[4Fe-4S] cluster</name>
        <dbReference type="ChEBI" id="CHEBI:49883"/>
        <label>3</label>
    </ligand>
</feature>
<feature type="domain" description="4Fe-4S ferredoxin-type" evidence="12">
    <location>
        <begin position="242"/>
        <end position="275"/>
    </location>
</feature>
<feature type="binding site" evidence="10">
    <location>
        <position position="182"/>
    </location>
    <ligand>
        <name>[4Fe-4S] cluster</name>
        <dbReference type="ChEBI" id="CHEBI:49883"/>
        <label>3</label>
    </ligand>
</feature>
<dbReference type="NCBIfam" id="NF005503">
    <property type="entry name" value="PRK07118.1-2"/>
    <property type="match status" value="1"/>
</dbReference>
<dbReference type="eggNOG" id="COG1142">
    <property type="taxonomic scope" value="Bacteria"/>
</dbReference>
<dbReference type="PANTHER" id="PTHR43560">
    <property type="entry name" value="ION-TRANSLOCATING OXIDOREDUCTASE COMPLEX SUBUNIT B"/>
    <property type="match status" value="1"/>
</dbReference>
<feature type="binding site" evidence="10">
    <location>
        <position position="56"/>
    </location>
    <ligand>
        <name>[4Fe-4S] cluster</name>
        <dbReference type="ChEBI" id="CHEBI:49883"/>
        <label>1</label>
    </ligand>
</feature>
<comment type="subcellular location">
    <subcellularLocation>
        <location evidence="10">Cell inner membrane</location>
    </subcellularLocation>
</comment>
<evidence type="ECO:0000256" key="11">
    <source>
        <dbReference type="SAM" id="MobiDB-lite"/>
    </source>
</evidence>
<dbReference type="GO" id="GO:0046872">
    <property type="term" value="F:metal ion binding"/>
    <property type="evidence" value="ECO:0007669"/>
    <property type="project" value="UniProtKB-KW"/>
</dbReference>
<organism evidence="14 15">
    <name type="scientific">Thioflavicoccus mobilis 8321</name>
    <dbReference type="NCBI Taxonomy" id="765912"/>
    <lineage>
        <taxon>Bacteria</taxon>
        <taxon>Pseudomonadati</taxon>
        <taxon>Pseudomonadota</taxon>
        <taxon>Gammaproteobacteria</taxon>
        <taxon>Chromatiales</taxon>
        <taxon>Chromatiaceae</taxon>
        <taxon>Thioflavicoccus</taxon>
    </lineage>
</organism>
<keyword evidence="10" id="KW-0997">Cell inner membrane</keyword>
<dbReference type="InterPro" id="IPR007202">
    <property type="entry name" value="4Fe-4S_dom"/>
</dbReference>